<protein>
    <submittedName>
        <fullName evidence="1">Uncharacterized protein</fullName>
    </submittedName>
</protein>
<keyword evidence="2" id="KW-1185">Reference proteome</keyword>
<sequence>MEGVLKTKSDQSMM</sequence>
<proteinExistence type="predicted"/>
<accession>A0AAF0TL98</accession>
<gene>
    <name evidence="1" type="ORF">MTR67_017211</name>
</gene>
<evidence type="ECO:0000313" key="1">
    <source>
        <dbReference type="EMBL" id="WMV23826.1"/>
    </source>
</evidence>
<reference evidence="1" key="1">
    <citation type="submission" date="2023-08" db="EMBL/GenBank/DDBJ databases">
        <title>A de novo genome assembly of Solanum verrucosum Schlechtendal, a Mexican diploid species geographically isolated from the other diploid A-genome species in potato relatives.</title>
        <authorList>
            <person name="Hosaka K."/>
        </authorList>
    </citation>
    <scope>NUCLEOTIDE SEQUENCE</scope>
    <source>
        <tissue evidence="1">Young leaves</tissue>
    </source>
</reference>
<evidence type="ECO:0000313" key="2">
    <source>
        <dbReference type="Proteomes" id="UP001234989"/>
    </source>
</evidence>
<organism evidence="1 2">
    <name type="scientific">Solanum verrucosum</name>
    <dbReference type="NCBI Taxonomy" id="315347"/>
    <lineage>
        <taxon>Eukaryota</taxon>
        <taxon>Viridiplantae</taxon>
        <taxon>Streptophyta</taxon>
        <taxon>Embryophyta</taxon>
        <taxon>Tracheophyta</taxon>
        <taxon>Spermatophyta</taxon>
        <taxon>Magnoliopsida</taxon>
        <taxon>eudicotyledons</taxon>
        <taxon>Gunneridae</taxon>
        <taxon>Pentapetalae</taxon>
        <taxon>asterids</taxon>
        <taxon>lamiids</taxon>
        <taxon>Solanales</taxon>
        <taxon>Solanaceae</taxon>
        <taxon>Solanoideae</taxon>
        <taxon>Solaneae</taxon>
        <taxon>Solanum</taxon>
    </lineage>
</organism>
<dbReference type="EMBL" id="CP133615">
    <property type="protein sequence ID" value="WMV23826.1"/>
    <property type="molecule type" value="Genomic_DNA"/>
</dbReference>
<name>A0AAF0TL98_SOLVR</name>
<dbReference type="Proteomes" id="UP001234989">
    <property type="component" value="Chromosome 4"/>
</dbReference>